<evidence type="ECO:0000313" key="2">
    <source>
        <dbReference type="EMBL" id="PVH37056.1"/>
    </source>
</evidence>
<accession>A0A2T8IHG5</accession>
<dbReference type="AlphaFoldDB" id="A0A2T8IHG5"/>
<gene>
    <name evidence="2" type="ORF">PAHAL_6G233100</name>
</gene>
<evidence type="ECO:0000256" key="1">
    <source>
        <dbReference type="SAM" id="MobiDB-lite"/>
    </source>
</evidence>
<feature type="region of interest" description="Disordered" evidence="1">
    <location>
        <begin position="1"/>
        <end position="36"/>
    </location>
</feature>
<proteinExistence type="predicted"/>
<protein>
    <submittedName>
        <fullName evidence="2">Uncharacterized protein</fullName>
    </submittedName>
</protein>
<feature type="compositionally biased region" description="Low complexity" evidence="1">
    <location>
        <begin position="76"/>
        <end position="92"/>
    </location>
</feature>
<dbReference type="Gramene" id="PVH37056">
    <property type="protein sequence ID" value="PVH37056"/>
    <property type="gene ID" value="PAHAL_6G233100"/>
</dbReference>
<organism evidence="2">
    <name type="scientific">Panicum hallii</name>
    <dbReference type="NCBI Taxonomy" id="206008"/>
    <lineage>
        <taxon>Eukaryota</taxon>
        <taxon>Viridiplantae</taxon>
        <taxon>Streptophyta</taxon>
        <taxon>Embryophyta</taxon>
        <taxon>Tracheophyta</taxon>
        <taxon>Spermatophyta</taxon>
        <taxon>Magnoliopsida</taxon>
        <taxon>Liliopsida</taxon>
        <taxon>Poales</taxon>
        <taxon>Poaceae</taxon>
        <taxon>PACMAD clade</taxon>
        <taxon>Panicoideae</taxon>
        <taxon>Panicodae</taxon>
        <taxon>Paniceae</taxon>
        <taxon>Panicinae</taxon>
        <taxon>Panicum</taxon>
        <taxon>Panicum sect. Panicum</taxon>
    </lineage>
</organism>
<sequence length="114" mass="12023">MPKPCARTRSPRPPGLAARPRAAGRRSPRPQKMGWKDGVTGYRAGFYLGPYVRAAHPTVRPTTDAAAVGGGDVESTGASRRATAPGRTGRTPSKVRKPWQTGSTAGLDKSAEQL</sequence>
<reference evidence="2" key="1">
    <citation type="submission" date="2018-04" db="EMBL/GenBank/DDBJ databases">
        <title>WGS assembly of Panicum hallii.</title>
        <authorList>
            <person name="Lovell J."/>
            <person name="Jenkins J."/>
            <person name="Lowry D."/>
            <person name="Mamidi S."/>
            <person name="Sreedasyam A."/>
            <person name="Weng X."/>
            <person name="Barry K."/>
            <person name="Bonette J."/>
            <person name="Campitelli B."/>
            <person name="Daum C."/>
            <person name="Gordon S."/>
            <person name="Gould B."/>
            <person name="Lipzen A."/>
            <person name="Macqueen A."/>
            <person name="Palacio-Mejia J."/>
            <person name="Plott C."/>
            <person name="Shakirov E."/>
            <person name="Shu S."/>
            <person name="Yoshinaga Y."/>
            <person name="Zane M."/>
            <person name="Rokhsar D."/>
            <person name="Grimwood J."/>
            <person name="Schmutz J."/>
            <person name="Juenger T."/>
        </authorList>
    </citation>
    <scope>NUCLEOTIDE SEQUENCE [LARGE SCALE GENOMIC DNA]</scope>
    <source>
        <strain evidence="2">FIL2</strain>
    </source>
</reference>
<dbReference type="EMBL" id="CM008051">
    <property type="protein sequence ID" value="PVH37056.1"/>
    <property type="molecule type" value="Genomic_DNA"/>
</dbReference>
<name>A0A2T8IHG5_9POAL</name>
<dbReference type="Proteomes" id="UP000243499">
    <property type="component" value="Chromosome 6"/>
</dbReference>
<feature type="region of interest" description="Disordered" evidence="1">
    <location>
        <begin position="62"/>
        <end position="114"/>
    </location>
</feature>